<dbReference type="GO" id="GO:0030697">
    <property type="term" value="F:tRNA (uracil(54)-C5)-methyltransferase activity, S-adenosyl methionine-dependent"/>
    <property type="evidence" value="ECO:0007669"/>
    <property type="project" value="UniProtKB-EC"/>
</dbReference>
<evidence type="ECO:0000256" key="3">
    <source>
        <dbReference type="ARBA" id="ARBA00022691"/>
    </source>
</evidence>
<dbReference type="InterPro" id="IPR030391">
    <property type="entry name" value="MeTrfase_TrmA_CS"/>
</dbReference>
<feature type="region of interest" description="Disordered" evidence="7">
    <location>
        <begin position="1"/>
        <end position="161"/>
    </location>
</feature>
<feature type="compositionally biased region" description="Basic and acidic residues" evidence="7">
    <location>
        <begin position="135"/>
        <end position="161"/>
    </location>
</feature>
<evidence type="ECO:0000256" key="6">
    <source>
        <dbReference type="PROSITE-ProRule" id="PRU01024"/>
    </source>
</evidence>
<evidence type="ECO:0000256" key="7">
    <source>
        <dbReference type="SAM" id="MobiDB-lite"/>
    </source>
</evidence>
<dbReference type="InterPro" id="IPR029063">
    <property type="entry name" value="SAM-dependent_MTases_sf"/>
</dbReference>
<feature type="compositionally biased region" description="Basic and acidic residues" evidence="7">
    <location>
        <begin position="49"/>
        <end position="75"/>
    </location>
</feature>
<dbReference type="PROSITE" id="PS51687">
    <property type="entry name" value="SAM_MT_RNA_M5U"/>
    <property type="match status" value="1"/>
</dbReference>
<dbReference type="EMBL" id="JAHLQT010012745">
    <property type="protein sequence ID" value="KAG7171198.1"/>
    <property type="molecule type" value="Genomic_DNA"/>
</dbReference>
<dbReference type="PROSITE" id="PS01231">
    <property type="entry name" value="TRMA_2"/>
    <property type="match status" value="1"/>
</dbReference>
<dbReference type="Pfam" id="PF05958">
    <property type="entry name" value="tRNA_U5-meth_tr"/>
    <property type="match status" value="1"/>
</dbReference>
<dbReference type="GO" id="GO:0006396">
    <property type="term" value="P:RNA processing"/>
    <property type="evidence" value="ECO:0007669"/>
    <property type="project" value="InterPro"/>
</dbReference>
<reference evidence="8" key="1">
    <citation type="journal article" date="2021" name="Sci. Adv.">
        <title>The American lobster genome reveals insights on longevity, neural, and immune adaptations.</title>
        <authorList>
            <person name="Polinski J.M."/>
            <person name="Zimin A.V."/>
            <person name="Clark K.F."/>
            <person name="Kohn A.B."/>
            <person name="Sadowski N."/>
            <person name="Timp W."/>
            <person name="Ptitsyn A."/>
            <person name="Khanna P."/>
            <person name="Romanova D.Y."/>
            <person name="Williams P."/>
            <person name="Greenwood S.J."/>
            <person name="Moroz L.L."/>
            <person name="Walt D.R."/>
            <person name="Bodnar A.G."/>
        </authorList>
    </citation>
    <scope>NUCLEOTIDE SEQUENCE</scope>
    <source>
        <strain evidence="8">GMGI-L3</strain>
    </source>
</reference>
<evidence type="ECO:0000313" key="8">
    <source>
        <dbReference type="EMBL" id="KAG7171198.1"/>
    </source>
</evidence>
<dbReference type="PANTHER" id="PTHR45904">
    <property type="entry name" value="TRNA (URACIL-5-)-METHYLTRANSFERASE"/>
    <property type="match status" value="1"/>
</dbReference>
<feature type="binding site" evidence="6">
    <location>
        <position position="762"/>
    </location>
    <ligand>
        <name>S-adenosyl-L-methionine</name>
        <dbReference type="ChEBI" id="CHEBI:59789"/>
    </ligand>
</feature>
<accession>A0A8J5KFF4</accession>
<evidence type="ECO:0000256" key="5">
    <source>
        <dbReference type="ARBA" id="ARBA00047278"/>
    </source>
</evidence>
<evidence type="ECO:0000313" key="9">
    <source>
        <dbReference type="Proteomes" id="UP000747542"/>
    </source>
</evidence>
<organism evidence="8 9">
    <name type="scientific">Homarus americanus</name>
    <name type="common">American lobster</name>
    <dbReference type="NCBI Taxonomy" id="6706"/>
    <lineage>
        <taxon>Eukaryota</taxon>
        <taxon>Metazoa</taxon>
        <taxon>Ecdysozoa</taxon>
        <taxon>Arthropoda</taxon>
        <taxon>Crustacea</taxon>
        <taxon>Multicrustacea</taxon>
        <taxon>Malacostraca</taxon>
        <taxon>Eumalacostraca</taxon>
        <taxon>Eucarida</taxon>
        <taxon>Decapoda</taxon>
        <taxon>Pleocyemata</taxon>
        <taxon>Astacidea</taxon>
        <taxon>Nephropoidea</taxon>
        <taxon>Nephropidae</taxon>
        <taxon>Homarus</taxon>
    </lineage>
</organism>
<comment type="caution">
    <text evidence="8">The sequence shown here is derived from an EMBL/GenBank/DDBJ whole genome shotgun (WGS) entry which is preliminary data.</text>
</comment>
<evidence type="ECO:0000256" key="4">
    <source>
        <dbReference type="ARBA" id="ARBA00033763"/>
    </source>
</evidence>
<comment type="similarity">
    <text evidence="6">Belongs to the class I-like SAM-binding methyltransferase superfamily. RNA M5U methyltransferase family.</text>
</comment>
<dbReference type="PANTHER" id="PTHR45904:SF2">
    <property type="entry name" value="TRNA (URACIL-5-)-METHYLTRANSFERASE HOMOLOG A"/>
    <property type="match status" value="1"/>
</dbReference>
<dbReference type="Gene3D" id="3.40.50.150">
    <property type="entry name" value="Vaccinia Virus protein VP39"/>
    <property type="match status" value="1"/>
</dbReference>
<feature type="binding site" evidence="6">
    <location>
        <position position="663"/>
    </location>
    <ligand>
        <name>S-adenosyl-L-methionine</name>
        <dbReference type="ChEBI" id="CHEBI:59789"/>
    </ligand>
</feature>
<dbReference type="AlphaFoldDB" id="A0A8J5KFF4"/>
<name>A0A8J5KFF4_HOMAM</name>
<feature type="compositionally biased region" description="Basic and acidic residues" evidence="7">
    <location>
        <begin position="101"/>
        <end position="123"/>
    </location>
</feature>
<protein>
    <recommendedName>
        <fullName evidence="4">tRNA (uracil(54)-C(5))-methyltransferase</fullName>
        <ecNumber evidence="4">2.1.1.35</ecNumber>
    </recommendedName>
</protein>
<feature type="compositionally biased region" description="Acidic residues" evidence="7">
    <location>
        <begin position="1"/>
        <end position="10"/>
    </location>
</feature>
<dbReference type="SUPFAM" id="SSF53335">
    <property type="entry name" value="S-adenosyl-L-methionine-dependent methyltransferases"/>
    <property type="match status" value="2"/>
</dbReference>
<feature type="binding site" evidence="6">
    <location>
        <position position="713"/>
    </location>
    <ligand>
        <name>S-adenosyl-L-methionine</name>
        <dbReference type="ChEBI" id="CHEBI:59789"/>
    </ligand>
</feature>
<dbReference type="InterPro" id="IPR045850">
    <property type="entry name" value="TRM2_met"/>
</dbReference>
<evidence type="ECO:0000256" key="2">
    <source>
        <dbReference type="ARBA" id="ARBA00022679"/>
    </source>
</evidence>
<dbReference type="GO" id="GO:0032259">
    <property type="term" value="P:methylation"/>
    <property type="evidence" value="ECO:0007669"/>
    <property type="project" value="UniProtKB-KW"/>
</dbReference>
<comment type="catalytic activity">
    <reaction evidence="5">
        <text>uridine(54) in tRNA + S-adenosyl-L-methionine = 5-methyluridine(54) in tRNA + S-adenosyl-L-homocysteine + H(+)</text>
        <dbReference type="Rhea" id="RHEA:42712"/>
        <dbReference type="Rhea" id="RHEA-COMP:10167"/>
        <dbReference type="Rhea" id="RHEA-COMP:10193"/>
        <dbReference type="ChEBI" id="CHEBI:15378"/>
        <dbReference type="ChEBI" id="CHEBI:57856"/>
        <dbReference type="ChEBI" id="CHEBI:59789"/>
        <dbReference type="ChEBI" id="CHEBI:65315"/>
        <dbReference type="ChEBI" id="CHEBI:74447"/>
        <dbReference type="EC" id="2.1.1.35"/>
    </reaction>
    <physiologicalReaction direction="left-to-right" evidence="5">
        <dbReference type="Rhea" id="RHEA:42713"/>
    </physiologicalReaction>
</comment>
<proteinExistence type="inferred from homology"/>
<feature type="active site" description="Nucleophile" evidence="6">
    <location>
        <position position="790"/>
    </location>
</feature>
<dbReference type="EC" id="2.1.1.35" evidence="4"/>
<keyword evidence="3 6" id="KW-0949">S-adenosyl-L-methionine</keyword>
<gene>
    <name evidence="8" type="primary">TRMT2A-L</name>
    <name evidence="8" type="ORF">Hamer_G021678</name>
</gene>
<evidence type="ECO:0000256" key="1">
    <source>
        <dbReference type="ARBA" id="ARBA00022603"/>
    </source>
</evidence>
<dbReference type="GO" id="GO:0003723">
    <property type="term" value="F:RNA binding"/>
    <property type="evidence" value="ECO:0007669"/>
    <property type="project" value="TreeGrafter"/>
</dbReference>
<keyword evidence="9" id="KW-1185">Reference proteome</keyword>
<keyword evidence="1 6" id="KW-0489">Methyltransferase</keyword>
<dbReference type="InterPro" id="IPR010280">
    <property type="entry name" value="U5_MeTrfase_fam"/>
</dbReference>
<dbReference type="CDD" id="cd02440">
    <property type="entry name" value="AdoMet_MTases"/>
    <property type="match status" value="1"/>
</dbReference>
<sequence length="885" mass="99467">MEEAMEENDVQEMQGEPVDVAIEKEVIIVEDELSMEHDGEEGDDLTQQSKDDANGKEGDAITQHSEDDTNGKEGDAITQQSDDDTNGKEGDAITQQSEDDTNGKEGDAITQHSEDDTNGKEGDAITQQSDDDTNGEDKSEESVTENQKEESSKDASDPYAYTKRDEFTSENFKIELKGLPRYYSVGQLKKLVNDTLQLKAHKIKPAGYGNNWVYINFRDQKAREKALVVLDDYEWKKCRFKVSNASPVADPLIKRTEKEVSKKKEKKVEIDPDANLSIEEKVLKSVLPYAHLSYDEQLKLKEKEARQVMRKYGTELARVNPELVEWVHWQKLRRGGQICEMDDIIPSPVTDGYRNKCEFSIGINPDNNLPTVGFRIASYKEGSMHVAPVNHLCHLPDQMKRVVTVFLAATATMATPPTAVGTPLPAQPSRRVKSMTLALKNEEFEKFVRDSGRAPFSPLTHEGFWRQLNIRTTRNKDILIIPMGEGTEEYQGCSVQPQGAYWDKIAEATLRSGSKKLLNVGGGAITEALLLQEGVDFEGFKVEEAPTLFRDSGDTSVTKEDVEENQDETAYDWGLLTHGLNSSPQIHPQEMNKEEQEELKKKIVDHFTEGPGKSFGVTSIFFKAYGQKEQGEEIELEHLWGTEYITETILDKKFRVSPDAFLQVNTAAAEVLYNKLGSVADLDGTSALLDICCGTGTIGISLADRCLKVYGIEVVEKAADDARHNAEENGLENIVILTGKAEENMQVLVQSCNKVNVVGIVDPPRAGLNGNVVFGLRKCENMKHLLFVSCDPNCAFKNFINLGRPQSKQYKGEFFIPLKAIPVDLFPHTPHYELIILFERWEERKWRRIMEGNPLPRDDEYFQRVPKRPRAAQKFSPTQVSFPLL</sequence>
<feature type="compositionally biased region" description="Acidic residues" evidence="7">
    <location>
        <begin position="28"/>
        <end position="44"/>
    </location>
</feature>
<comment type="caution">
    <text evidence="6">Lacks conserved residue(s) required for the propagation of feature annotation.</text>
</comment>
<keyword evidence="2 6" id="KW-0808">Transferase</keyword>
<dbReference type="Proteomes" id="UP000747542">
    <property type="component" value="Unassembled WGS sequence"/>
</dbReference>